<dbReference type="Gene3D" id="3.10.10.10">
    <property type="entry name" value="HIV Type 1 Reverse Transcriptase, subunit A, domain 1"/>
    <property type="match status" value="1"/>
</dbReference>
<organism evidence="2 3">
    <name type="scientific">Ignelater luminosus</name>
    <name type="common">Cucubano</name>
    <name type="synonym">Pyrophorus luminosus</name>
    <dbReference type="NCBI Taxonomy" id="2038154"/>
    <lineage>
        <taxon>Eukaryota</taxon>
        <taxon>Metazoa</taxon>
        <taxon>Ecdysozoa</taxon>
        <taxon>Arthropoda</taxon>
        <taxon>Hexapoda</taxon>
        <taxon>Insecta</taxon>
        <taxon>Pterygota</taxon>
        <taxon>Neoptera</taxon>
        <taxon>Endopterygota</taxon>
        <taxon>Coleoptera</taxon>
        <taxon>Polyphaga</taxon>
        <taxon>Elateriformia</taxon>
        <taxon>Elateroidea</taxon>
        <taxon>Elateridae</taxon>
        <taxon>Agrypninae</taxon>
        <taxon>Pyrophorini</taxon>
        <taxon>Ignelater</taxon>
    </lineage>
</organism>
<dbReference type="Pfam" id="PF23309">
    <property type="entry name" value="DUF7083"/>
    <property type="match status" value="1"/>
</dbReference>
<dbReference type="OrthoDB" id="6757294at2759"/>
<dbReference type="InterPro" id="IPR050951">
    <property type="entry name" value="Retrovirus_Pol_polyprotein"/>
</dbReference>
<dbReference type="PANTHER" id="PTHR37984:SF5">
    <property type="entry name" value="PROTEIN NYNRIN-LIKE"/>
    <property type="match status" value="1"/>
</dbReference>
<evidence type="ECO:0000313" key="3">
    <source>
        <dbReference type="Proteomes" id="UP000801492"/>
    </source>
</evidence>
<dbReference type="PANTHER" id="PTHR37984">
    <property type="entry name" value="PROTEIN CBG26694"/>
    <property type="match status" value="1"/>
</dbReference>
<dbReference type="EMBL" id="VTPC01069659">
    <property type="protein sequence ID" value="KAF2889200.1"/>
    <property type="molecule type" value="Genomic_DNA"/>
</dbReference>
<evidence type="ECO:0000313" key="2">
    <source>
        <dbReference type="EMBL" id="KAF2889200.1"/>
    </source>
</evidence>
<dbReference type="Proteomes" id="UP000801492">
    <property type="component" value="Unassembled WGS sequence"/>
</dbReference>
<sequence length="361" mass="41386">MDSDSSDMETCTPPEIIEDQRIRLLEQALSTPSVSSPAIPPPQPAHNAELIIEPIANSIQEFVYDPENGLTFDKWYARYEDIFTATGNQLDEHAKVRLLLRKLDQKSHSMSTTYCLKQQKTIIGNKQRNNCLQIKKKEHDDYVTYAGIVNRSCEDFQFTNLGAEQFKCLIFISGSHSHKDFDIRARLLQKLEGHSKKNPVTLHDLVNECQRIITLKMEAALVEQPVKTNVNKVEQKNQNHIKLQENNTTPNKPKYPCWNRGSMHFAKECKFLNRECQTCKRLDYKELQRKTLVTIHLKPGAKPVYVQKRPVSYAALPKIDEELQRLQKAGIIEPVEFSAWAAPIVVVKKPSGSIRICADYK</sequence>
<proteinExistence type="predicted"/>
<protein>
    <recommendedName>
        <fullName evidence="1">DUF7083 domain-containing protein</fullName>
    </recommendedName>
</protein>
<dbReference type="SUPFAM" id="SSF56672">
    <property type="entry name" value="DNA/RNA polymerases"/>
    <property type="match status" value="1"/>
</dbReference>
<accession>A0A8K0G2C2</accession>
<name>A0A8K0G2C2_IGNLU</name>
<gene>
    <name evidence="2" type="ORF">ILUMI_16973</name>
</gene>
<dbReference type="GO" id="GO:0071897">
    <property type="term" value="P:DNA biosynthetic process"/>
    <property type="evidence" value="ECO:0007669"/>
    <property type="project" value="UniProtKB-ARBA"/>
</dbReference>
<comment type="caution">
    <text evidence="2">The sequence shown here is derived from an EMBL/GenBank/DDBJ whole genome shotgun (WGS) entry which is preliminary data.</text>
</comment>
<dbReference type="AlphaFoldDB" id="A0A8K0G2C2"/>
<keyword evidence="3" id="KW-1185">Reference proteome</keyword>
<dbReference type="InterPro" id="IPR055510">
    <property type="entry name" value="DUF7083"/>
</dbReference>
<reference evidence="2" key="1">
    <citation type="submission" date="2019-08" db="EMBL/GenBank/DDBJ databases">
        <title>The genome of the North American firefly Photinus pyralis.</title>
        <authorList>
            <consortium name="Photinus pyralis genome working group"/>
            <person name="Fallon T.R."/>
            <person name="Sander Lower S.E."/>
            <person name="Weng J.-K."/>
        </authorList>
    </citation>
    <scope>NUCLEOTIDE SEQUENCE</scope>
    <source>
        <strain evidence="2">TRF0915ILg1</strain>
        <tissue evidence="2">Whole body</tissue>
    </source>
</reference>
<feature type="domain" description="DUF7083" evidence="1">
    <location>
        <begin position="53"/>
        <end position="114"/>
    </location>
</feature>
<dbReference type="InterPro" id="IPR043502">
    <property type="entry name" value="DNA/RNA_pol_sf"/>
</dbReference>
<evidence type="ECO:0000259" key="1">
    <source>
        <dbReference type="Pfam" id="PF23309"/>
    </source>
</evidence>